<evidence type="ECO:0000313" key="12">
    <source>
        <dbReference type="Proteomes" id="UP001470230"/>
    </source>
</evidence>
<feature type="domain" description="PAS" evidence="8">
    <location>
        <begin position="1242"/>
        <end position="1287"/>
    </location>
</feature>
<comment type="caution">
    <text evidence="11">The sequence shown here is derived from an EMBL/GenBank/DDBJ whole genome shotgun (WGS) entry which is preliminary data.</text>
</comment>
<keyword evidence="4 7" id="KW-1133">Transmembrane helix</keyword>
<feature type="transmembrane region" description="Helical" evidence="7">
    <location>
        <begin position="843"/>
        <end position="865"/>
    </location>
</feature>
<reference evidence="11 12" key="1">
    <citation type="submission" date="2024-04" db="EMBL/GenBank/DDBJ databases">
        <title>Tritrichomonas musculus Genome.</title>
        <authorList>
            <person name="Alves-Ferreira E."/>
            <person name="Grigg M."/>
            <person name="Lorenzi H."/>
            <person name="Galac M."/>
        </authorList>
    </citation>
    <scope>NUCLEOTIDE SEQUENCE [LARGE SCALE GENOMIC DNA]</scope>
    <source>
        <strain evidence="11 12">EAF2021</strain>
    </source>
</reference>
<dbReference type="InterPro" id="IPR001054">
    <property type="entry name" value="A/G_cyclase"/>
</dbReference>
<feature type="transmembrane region" description="Helical" evidence="7">
    <location>
        <begin position="308"/>
        <end position="329"/>
    </location>
</feature>
<evidence type="ECO:0000313" key="10">
    <source>
        <dbReference type="EMBL" id="KAK8834707.1"/>
    </source>
</evidence>
<evidence type="ECO:0000256" key="2">
    <source>
        <dbReference type="ARBA" id="ARBA00022692"/>
    </source>
</evidence>
<feature type="transmembrane region" description="Helical" evidence="7">
    <location>
        <begin position="106"/>
        <end position="129"/>
    </location>
</feature>
<dbReference type="Gene3D" id="3.30.70.1230">
    <property type="entry name" value="Nucleotide cyclase"/>
    <property type="match status" value="1"/>
</dbReference>
<keyword evidence="2 7" id="KW-0812">Transmembrane</keyword>
<feature type="transmembrane region" description="Helical" evidence="7">
    <location>
        <begin position="281"/>
        <end position="302"/>
    </location>
</feature>
<feature type="transmembrane region" description="Helical" evidence="7">
    <location>
        <begin position="1175"/>
        <end position="1193"/>
    </location>
</feature>
<dbReference type="InterPro" id="IPR050401">
    <property type="entry name" value="Cyclic_nucleotide_synthase"/>
</dbReference>
<feature type="transmembrane region" description="Helical" evidence="7">
    <location>
        <begin position="223"/>
        <end position="244"/>
    </location>
</feature>
<keyword evidence="3" id="KW-0547">Nucleotide-binding</keyword>
<evidence type="ECO:0000256" key="3">
    <source>
        <dbReference type="ARBA" id="ARBA00022741"/>
    </source>
</evidence>
<protein>
    <recommendedName>
        <fullName evidence="13">Adenylate and Guanylate cyclase catalytic domain containing protein</fullName>
    </recommendedName>
</protein>
<proteinExistence type="predicted"/>
<keyword evidence="6" id="KW-0456">Lyase</keyword>
<evidence type="ECO:0000259" key="8">
    <source>
        <dbReference type="PROSITE" id="PS50112"/>
    </source>
</evidence>
<sequence>MSASGSMNAPSSSGESKYNGMIKQSWIKILRNYFFDLFSYLDSVVPNFYPMHEVVTVWRMIQFVGPCLCAAHTSIWDPDKTPGRAVSILSIFFHIIPVSYRRAASAIVEFIYCAIIILFFIIIIGAAFVCKKSAKLPTALPSILSVYIHTFGYLLHPVNMNLVGEDLGRLIDGQSLEQNMVVEILSIALSLVCFIIWFWFFDQISVISFLFRPNSLLSVLSSTQIFIFITTNLVTFVLAVASQLSKYPSAVLTFIGSILYLLGLSSVYAQGSYISSAHKRLVFASSITSCAFTLVMGIYTIVGRRASFAELLIFFCALVIVYLLSVFILKRSLRRQMRLLDDFQSKAITIDDIGKPKMVVKIGITGMQFAHPAILNWQLFRDATNKWPENVNIWVTFGKFVAIYPNENQLLAHIIYTMDCNKLSGNLAKQTMAQARTVYQQRESSLSTVLKTKLNHSTKHVQVTKRKLRHVWDLAIQGSINEMEASINSAFTSVNKTRSYFNHLLQQYPNNRFVARSYLRFISEVENDPKKFNEWSEKVGNLHRGVSVNADHTNLLGVHAFPGLPPQVSDAYSQPTLTESESFINDTEHQNDDHASKTDESADQINVIRDYIDGLKIPGTTCIKIWNIFLYFILILFPCALMLSILPGYLDSLSQVLYYEYHLSYLRALTIETPVFANHFLCEELGFYPKPLFNMVPEAYGYENETDRMLRFLLSEMSKQVEQVSKYRQYMKKDSDVSKAHSIIFNGIIPYKFYKNQIQNISANSTLAGCVSDVSMQAEKLVRLVESLNCTDPSNEDACWNIQNQTEFLNPYMNYGIICDSITNALRNINTFLYRNVDNVENLCMFICLFVCVVYALIIIGILVYQLENLQKSKIAIYKCLTSLPKNIVSSVSESLRMLKKSDTDENGGVEETETELNKQDENILKIFSSSSDASSMKSLDKTVLIVSSVLFLVCALICTFVIAFTFPEVAEQLNNNSPHLGFILGTSAFGFSTIGALDNLILESNCHGLSGKLHYDCEDPNNDPTTLFLRNYEVNFVHETLSTFITYYNNARFGRESTGLSNVPSYSLYETAVEEADAILDGCENYNISNSAPDYFSCYPVNVQINLFKPVITEILTPIRDGVAIKYNASSPLVQQLWNMMTIGICSKFLYPMFDNIIPEMLKNLNSIIPPANSAVIIVLIIGFINLIAVLFQIHVSETKMRFALSFLTQCPPSVVLSNQKIMEILSGDFSSKSKDVSSHNSQFFDSIVESIPDSVIVCNSNYKVVNTNKSTERIYGIQNKDFIDKDAQEFFSNSSMFIGDTSELFGKSEGNAKIEFKSQNNADNKCFLDINISQMADNYVIVTRDETQTVLYNTLIAEEKVKSDRLLSSILPPNLVKRVQDGEKNISFGVQSATILFLDIVEFTPWCASNTAAMVMSTLNTLFRKFDEKLATHGTMTKIKCIGDCYMCSGGIFVEINQAAVHAKETVEFGLEAISVIEETNKELNLSLRIRVGINTGGPIVAGVLGTEKPTFEILGPAINMAQQMENHGVPMKVHVSRSTYELIYGGNFVIKERGQIEIKRGTVLTYLVEPKK</sequence>
<evidence type="ECO:0000256" key="4">
    <source>
        <dbReference type="ARBA" id="ARBA00022989"/>
    </source>
</evidence>
<feature type="transmembrane region" description="Helical" evidence="7">
    <location>
        <begin position="944"/>
        <end position="968"/>
    </location>
</feature>
<dbReference type="EMBL" id="JAPFFF010000335">
    <property type="protein sequence ID" value="KAK8834707.1"/>
    <property type="molecule type" value="Genomic_DNA"/>
</dbReference>
<dbReference type="InterPro" id="IPR000014">
    <property type="entry name" value="PAS"/>
</dbReference>
<comment type="subcellular location">
    <subcellularLocation>
        <location evidence="1">Membrane</location>
    </subcellularLocation>
</comment>
<dbReference type="InterPro" id="IPR035965">
    <property type="entry name" value="PAS-like_dom_sf"/>
</dbReference>
<feature type="transmembrane region" description="Helical" evidence="7">
    <location>
        <begin position="136"/>
        <end position="155"/>
    </location>
</feature>
<dbReference type="SUPFAM" id="SSF55073">
    <property type="entry name" value="Nucleotide cyclase"/>
    <property type="match status" value="1"/>
</dbReference>
<feature type="domain" description="Guanylate cyclase" evidence="9">
    <location>
        <begin position="1396"/>
        <end position="1528"/>
    </location>
</feature>
<dbReference type="PROSITE" id="PS50125">
    <property type="entry name" value="GUANYLATE_CYCLASE_2"/>
    <property type="match status" value="1"/>
</dbReference>
<evidence type="ECO:0000256" key="1">
    <source>
        <dbReference type="ARBA" id="ARBA00004370"/>
    </source>
</evidence>
<dbReference type="SUPFAM" id="SSF55785">
    <property type="entry name" value="PYP-like sensor domain (PAS domain)"/>
    <property type="match status" value="1"/>
</dbReference>
<dbReference type="SMART" id="SM00091">
    <property type="entry name" value="PAS"/>
    <property type="match status" value="1"/>
</dbReference>
<evidence type="ECO:0000259" key="9">
    <source>
        <dbReference type="PROSITE" id="PS50125"/>
    </source>
</evidence>
<dbReference type="PANTHER" id="PTHR11920">
    <property type="entry name" value="GUANYLYL CYCLASE"/>
    <property type="match status" value="1"/>
</dbReference>
<feature type="transmembrane region" description="Helical" evidence="7">
    <location>
        <begin position="628"/>
        <end position="650"/>
    </location>
</feature>
<evidence type="ECO:0000256" key="7">
    <source>
        <dbReference type="SAM" id="Phobius"/>
    </source>
</evidence>
<name>A0ABR2JX80_9EUKA</name>
<organism evidence="11 12">
    <name type="scientific">Tritrichomonas musculus</name>
    <dbReference type="NCBI Taxonomy" id="1915356"/>
    <lineage>
        <taxon>Eukaryota</taxon>
        <taxon>Metamonada</taxon>
        <taxon>Parabasalia</taxon>
        <taxon>Tritrichomonadida</taxon>
        <taxon>Tritrichomonadidae</taxon>
        <taxon>Tritrichomonas</taxon>
    </lineage>
</organism>
<dbReference type="Gene3D" id="3.30.450.20">
    <property type="entry name" value="PAS domain"/>
    <property type="match status" value="1"/>
</dbReference>
<feature type="transmembrane region" description="Helical" evidence="7">
    <location>
        <begin position="184"/>
        <end position="211"/>
    </location>
</feature>
<dbReference type="EMBL" id="JAPFFF010000008">
    <property type="protein sequence ID" value="KAK8883470.1"/>
    <property type="molecule type" value="Genomic_DNA"/>
</dbReference>
<accession>A0ABR2JX80</accession>
<keyword evidence="12" id="KW-1185">Reference proteome</keyword>
<dbReference type="PANTHER" id="PTHR11920:SF335">
    <property type="entry name" value="GUANYLATE CYCLASE"/>
    <property type="match status" value="1"/>
</dbReference>
<dbReference type="InterPro" id="IPR029787">
    <property type="entry name" value="Nucleotide_cyclase"/>
</dbReference>
<dbReference type="PROSITE" id="PS50112">
    <property type="entry name" value="PAS"/>
    <property type="match status" value="1"/>
</dbReference>
<keyword evidence="5 7" id="KW-0472">Membrane</keyword>
<dbReference type="SMART" id="SM00044">
    <property type="entry name" value="CYCc"/>
    <property type="match status" value="1"/>
</dbReference>
<evidence type="ECO:0008006" key="13">
    <source>
        <dbReference type="Google" id="ProtNLM"/>
    </source>
</evidence>
<feature type="transmembrane region" description="Helical" evidence="7">
    <location>
        <begin position="250"/>
        <end position="269"/>
    </location>
</feature>
<evidence type="ECO:0000256" key="5">
    <source>
        <dbReference type="ARBA" id="ARBA00023136"/>
    </source>
</evidence>
<dbReference type="NCBIfam" id="TIGR00229">
    <property type="entry name" value="sensory_box"/>
    <property type="match status" value="1"/>
</dbReference>
<evidence type="ECO:0000256" key="6">
    <source>
        <dbReference type="ARBA" id="ARBA00023239"/>
    </source>
</evidence>
<gene>
    <name evidence="10" type="ORF">M9Y10_026143</name>
    <name evidence="11" type="ORF">M9Y10_042560</name>
</gene>
<dbReference type="CDD" id="cd07302">
    <property type="entry name" value="CHD"/>
    <property type="match status" value="1"/>
</dbReference>
<dbReference type="Pfam" id="PF00211">
    <property type="entry name" value="Guanylate_cyc"/>
    <property type="match status" value="1"/>
</dbReference>
<evidence type="ECO:0000313" key="11">
    <source>
        <dbReference type="EMBL" id="KAK8883470.1"/>
    </source>
</evidence>
<feature type="transmembrane region" description="Helical" evidence="7">
    <location>
        <begin position="980"/>
        <end position="1003"/>
    </location>
</feature>
<dbReference type="Proteomes" id="UP001470230">
    <property type="component" value="Unassembled WGS sequence"/>
</dbReference>